<evidence type="ECO:0000256" key="2">
    <source>
        <dbReference type="ARBA" id="ARBA00023015"/>
    </source>
</evidence>
<reference evidence="7 8" key="1">
    <citation type="submission" date="2020-04" db="EMBL/GenBank/DDBJ databases">
        <title>Plant Genome Project.</title>
        <authorList>
            <person name="Zhang R.-G."/>
        </authorList>
    </citation>
    <scope>NUCLEOTIDE SEQUENCE [LARGE SCALE GENOMIC DNA]</scope>
    <source>
        <strain evidence="7">YNK0</strain>
        <tissue evidence="7">Leaf</tissue>
    </source>
</reference>
<dbReference type="AlphaFoldDB" id="A0A834Z8J7"/>
<feature type="compositionally biased region" description="Low complexity" evidence="6">
    <location>
        <begin position="14"/>
        <end position="27"/>
    </location>
</feature>
<dbReference type="InterPro" id="IPR003340">
    <property type="entry name" value="B3_DNA-bd"/>
</dbReference>
<dbReference type="PANTHER" id="PTHR31140:SF90">
    <property type="entry name" value="B3 DOMAIN-CONTAINING TRANSCRIPTION FACTOR LEC2"/>
    <property type="match status" value="1"/>
</dbReference>
<organism evidence="7 8">
    <name type="scientific">Tetracentron sinense</name>
    <name type="common">Spur-leaf</name>
    <dbReference type="NCBI Taxonomy" id="13715"/>
    <lineage>
        <taxon>Eukaryota</taxon>
        <taxon>Viridiplantae</taxon>
        <taxon>Streptophyta</taxon>
        <taxon>Embryophyta</taxon>
        <taxon>Tracheophyta</taxon>
        <taxon>Spermatophyta</taxon>
        <taxon>Magnoliopsida</taxon>
        <taxon>Trochodendrales</taxon>
        <taxon>Trochodendraceae</taxon>
        <taxon>Tetracentron</taxon>
    </lineage>
</organism>
<dbReference type="OrthoDB" id="757982at2759"/>
<dbReference type="GO" id="GO:0003700">
    <property type="term" value="F:DNA-binding transcription factor activity"/>
    <property type="evidence" value="ECO:0007669"/>
    <property type="project" value="InterPro"/>
</dbReference>
<evidence type="ECO:0008006" key="9">
    <source>
        <dbReference type="Google" id="ProtNLM"/>
    </source>
</evidence>
<evidence type="ECO:0000256" key="3">
    <source>
        <dbReference type="ARBA" id="ARBA00023125"/>
    </source>
</evidence>
<dbReference type="PANTHER" id="PTHR31140">
    <property type="entry name" value="B3 DOMAIN-CONTAINING TRANSCRIPTION FACTOR ABI3"/>
    <property type="match status" value="1"/>
</dbReference>
<keyword evidence="4" id="KW-0804">Transcription</keyword>
<name>A0A834Z8J7_TETSI</name>
<dbReference type="CDD" id="cd10017">
    <property type="entry name" value="B3_DNA"/>
    <property type="match status" value="1"/>
</dbReference>
<evidence type="ECO:0000313" key="7">
    <source>
        <dbReference type="EMBL" id="KAF8398662.1"/>
    </source>
</evidence>
<gene>
    <name evidence="7" type="ORF">HHK36_014517</name>
</gene>
<protein>
    <recommendedName>
        <fullName evidence="9">TF-B3 domain-containing protein</fullName>
    </recommendedName>
</protein>
<evidence type="ECO:0000256" key="6">
    <source>
        <dbReference type="SAM" id="MobiDB-lite"/>
    </source>
</evidence>
<keyword evidence="3" id="KW-0238">DNA-binding</keyword>
<feature type="region of interest" description="Disordered" evidence="6">
    <location>
        <begin position="1"/>
        <end position="27"/>
    </location>
</feature>
<keyword evidence="2" id="KW-0805">Transcription regulation</keyword>
<accession>A0A834Z8J7</accession>
<comment type="caution">
    <text evidence="7">The sequence shown here is derived from an EMBL/GenBank/DDBJ whole genome shotgun (WGS) entry which is preliminary data.</text>
</comment>
<dbReference type="Gene3D" id="2.40.330.10">
    <property type="entry name" value="DNA-binding pseudobarrel domain"/>
    <property type="match status" value="1"/>
</dbReference>
<keyword evidence="5" id="KW-0539">Nucleus</keyword>
<dbReference type="SUPFAM" id="SSF101936">
    <property type="entry name" value="DNA-binding pseudobarrel domain"/>
    <property type="match status" value="1"/>
</dbReference>
<comment type="subcellular location">
    <subcellularLocation>
        <location evidence="1">Nucleus</location>
    </subcellularLocation>
</comment>
<dbReference type="InterPro" id="IPR015300">
    <property type="entry name" value="DNA-bd_pseudobarrel_sf"/>
</dbReference>
<dbReference type="Proteomes" id="UP000655225">
    <property type="component" value="Unassembled WGS sequence"/>
</dbReference>
<dbReference type="InterPro" id="IPR044800">
    <property type="entry name" value="LEC2-like"/>
</dbReference>
<dbReference type="GO" id="GO:0005634">
    <property type="term" value="C:nucleus"/>
    <property type="evidence" value="ECO:0007669"/>
    <property type="project" value="UniProtKB-SubCell"/>
</dbReference>
<evidence type="ECO:0000256" key="1">
    <source>
        <dbReference type="ARBA" id="ARBA00004123"/>
    </source>
</evidence>
<keyword evidence="8" id="KW-1185">Reference proteome</keyword>
<proteinExistence type="predicted"/>
<evidence type="ECO:0000256" key="4">
    <source>
        <dbReference type="ARBA" id="ARBA00023163"/>
    </source>
</evidence>
<dbReference type="EMBL" id="JABCRI010000010">
    <property type="protein sequence ID" value="KAF8398662.1"/>
    <property type="molecule type" value="Genomic_DNA"/>
</dbReference>
<sequence>MQTGVADNGVRVKNSSPFSPSSASASLGVNSSISSVLEFSNDHVEEKPKINGVDEQIGRGKLSRSSIPVPSLISVTAATAEASSMNFAPSHRVGGAGEMINVEQVLRINQNIAFPAVAAVPVLQSQPDIGLEGMADIVLIPILPLPCLLKPDVLLPLFFFSGDLASWISITIVGFVRLGTSFGHGGSQLTPVIPGMNNSWGPQPGGSPYQFHCFPYNNMCFSSAASANLKRKVEVSRNPCDPPHMESFFGHMPSGFYQDSVFHTSFVPVQAVFPNPFLQTAVRGAPNYSLSAPLNLEAVNNQEMDNLTTSQGPLIGRPLGGTTSVPAHKRKVVRPSCSTSMSMTTVSVGNKDANLEPSDKHGLPPLRDHNVLEAAPIVRPALVATGLEPQPGYLTSPRSYRLEDDKEIEGKGWIVLVQKELRNTDVGNLGRIVLPKKDAEANLPPLFEKDGLILQMEDMTYSLNWKFKYRYWPNNRSRMYIARGKKGMNTLYAGEIVGPVHHGREEEVDSVAKDQLGQEQGTSVPTCSFAVSEVEVDAFAGEPFDFERDSVQSQLDSTSFTGS</sequence>
<evidence type="ECO:0000256" key="5">
    <source>
        <dbReference type="ARBA" id="ARBA00023242"/>
    </source>
</evidence>
<dbReference type="GO" id="GO:0003677">
    <property type="term" value="F:DNA binding"/>
    <property type="evidence" value="ECO:0007669"/>
    <property type="project" value="UniProtKB-KW"/>
</dbReference>
<evidence type="ECO:0000313" key="8">
    <source>
        <dbReference type="Proteomes" id="UP000655225"/>
    </source>
</evidence>